<gene>
    <name evidence="2" type="ORF">IWQ62_005174</name>
</gene>
<protein>
    <submittedName>
        <fullName evidence="2">Uncharacterized protein</fullName>
    </submittedName>
</protein>
<name>A0A9W8AQX8_9FUNG</name>
<sequence length="270" mass="30955">MLDNSASQNTCPVSQNAVHERNTRETTVSNIGDQALSSGANIRNQPQLYLPIHADVIESRTRELNLPRLEEGDDIVAYVRALSLDDFPGRPIQPSDVSGKYLSYSDIWYSIKSKLDGIVHHDQPYESALPTVADGKRQISYLKRNHKQRTHLSLKEYNLLFQYNKSTYFAYNILLRGLARKKAIVLLYCEDDDDSTYYELIWHPNDKKYTAETLFAYHTRYYHYVAYTAVDVGMDTETTEDFLRQVLKSPSANICDGKDSKSGNIVFYSL</sequence>
<organism evidence="2 3">
    <name type="scientific">Dispira parvispora</name>
    <dbReference type="NCBI Taxonomy" id="1520584"/>
    <lineage>
        <taxon>Eukaryota</taxon>
        <taxon>Fungi</taxon>
        <taxon>Fungi incertae sedis</taxon>
        <taxon>Zoopagomycota</taxon>
        <taxon>Kickxellomycotina</taxon>
        <taxon>Dimargaritomycetes</taxon>
        <taxon>Dimargaritales</taxon>
        <taxon>Dimargaritaceae</taxon>
        <taxon>Dispira</taxon>
    </lineage>
</organism>
<dbReference type="EMBL" id="JANBPY010002013">
    <property type="protein sequence ID" value="KAJ1957058.1"/>
    <property type="molecule type" value="Genomic_DNA"/>
</dbReference>
<dbReference type="AlphaFoldDB" id="A0A9W8AQX8"/>
<keyword evidence="3" id="KW-1185">Reference proteome</keyword>
<proteinExistence type="predicted"/>
<reference evidence="2" key="1">
    <citation type="submission" date="2022-07" db="EMBL/GenBank/DDBJ databases">
        <title>Phylogenomic reconstructions and comparative analyses of Kickxellomycotina fungi.</title>
        <authorList>
            <person name="Reynolds N.K."/>
            <person name="Stajich J.E."/>
            <person name="Barry K."/>
            <person name="Grigoriev I.V."/>
            <person name="Crous P."/>
            <person name="Smith M.E."/>
        </authorList>
    </citation>
    <scope>NUCLEOTIDE SEQUENCE</scope>
    <source>
        <strain evidence="2">RSA 1196</strain>
    </source>
</reference>
<evidence type="ECO:0000256" key="1">
    <source>
        <dbReference type="SAM" id="MobiDB-lite"/>
    </source>
</evidence>
<accession>A0A9W8AQX8</accession>
<feature type="region of interest" description="Disordered" evidence="1">
    <location>
        <begin position="1"/>
        <end position="25"/>
    </location>
</feature>
<evidence type="ECO:0000313" key="2">
    <source>
        <dbReference type="EMBL" id="KAJ1957058.1"/>
    </source>
</evidence>
<dbReference type="Proteomes" id="UP001150925">
    <property type="component" value="Unassembled WGS sequence"/>
</dbReference>
<comment type="caution">
    <text evidence="2">The sequence shown here is derived from an EMBL/GenBank/DDBJ whole genome shotgun (WGS) entry which is preliminary data.</text>
</comment>
<feature type="compositionally biased region" description="Polar residues" evidence="1">
    <location>
        <begin position="1"/>
        <end position="17"/>
    </location>
</feature>
<evidence type="ECO:0000313" key="3">
    <source>
        <dbReference type="Proteomes" id="UP001150925"/>
    </source>
</evidence>